<dbReference type="AlphaFoldDB" id="A0A067QU89"/>
<dbReference type="EMBL" id="KK853005">
    <property type="protein sequence ID" value="KDR12582.1"/>
    <property type="molecule type" value="Genomic_DNA"/>
</dbReference>
<evidence type="ECO:0000313" key="3">
    <source>
        <dbReference type="Proteomes" id="UP000027135"/>
    </source>
</evidence>
<feature type="region of interest" description="Disordered" evidence="1">
    <location>
        <begin position="1"/>
        <end position="105"/>
    </location>
</feature>
<feature type="compositionally biased region" description="Basic residues" evidence="1">
    <location>
        <begin position="1"/>
        <end position="10"/>
    </location>
</feature>
<evidence type="ECO:0000256" key="1">
    <source>
        <dbReference type="SAM" id="MobiDB-lite"/>
    </source>
</evidence>
<feature type="compositionally biased region" description="Polar residues" evidence="1">
    <location>
        <begin position="23"/>
        <end position="34"/>
    </location>
</feature>
<feature type="compositionally biased region" description="Low complexity" evidence="1">
    <location>
        <begin position="55"/>
        <end position="79"/>
    </location>
</feature>
<proteinExistence type="predicted"/>
<protein>
    <submittedName>
        <fullName evidence="2">Uncharacterized protein</fullName>
    </submittedName>
</protein>
<reference evidence="2 3" key="1">
    <citation type="journal article" date="2014" name="Nat. Commun.">
        <title>Molecular traces of alternative social organization in a termite genome.</title>
        <authorList>
            <person name="Terrapon N."/>
            <person name="Li C."/>
            <person name="Robertson H.M."/>
            <person name="Ji L."/>
            <person name="Meng X."/>
            <person name="Booth W."/>
            <person name="Chen Z."/>
            <person name="Childers C.P."/>
            <person name="Glastad K.M."/>
            <person name="Gokhale K."/>
            <person name="Gowin J."/>
            <person name="Gronenberg W."/>
            <person name="Hermansen R.A."/>
            <person name="Hu H."/>
            <person name="Hunt B.G."/>
            <person name="Huylmans A.K."/>
            <person name="Khalil S.M."/>
            <person name="Mitchell R.D."/>
            <person name="Munoz-Torres M.C."/>
            <person name="Mustard J.A."/>
            <person name="Pan H."/>
            <person name="Reese J.T."/>
            <person name="Scharf M.E."/>
            <person name="Sun F."/>
            <person name="Vogel H."/>
            <person name="Xiao J."/>
            <person name="Yang W."/>
            <person name="Yang Z."/>
            <person name="Yang Z."/>
            <person name="Zhou J."/>
            <person name="Zhu J."/>
            <person name="Brent C.S."/>
            <person name="Elsik C.G."/>
            <person name="Goodisman M.A."/>
            <person name="Liberles D.A."/>
            <person name="Roe R.M."/>
            <person name="Vargo E.L."/>
            <person name="Vilcinskas A."/>
            <person name="Wang J."/>
            <person name="Bornberg-Bauer E."/>
            <person name="Korb J."/>
            <person name="Zhang G."/>
            <person name="Liebig J."/>
        </authorList>
    </citation>
    <scope>NUCLEOTIDE SEQUENCE [LARGE SCALE GENOMIC DNA]</scope>
    <source>
        <tissue evidence="2">Whole organism</tissue>
    </source>
</reference>
<organism evidence="2 3">
    <name type="scientific">Zootermopsis nevadensis</name>
    <name type="common">Dampwood termite</name>
    <dbReference type="NCBI Taxonomy" id="136037"/>
    <lineage>
        <taxon>Eukaryota</taxon>
        <taxon>Metazoa</taxon>
        <taxon>Ecdysozoa</taxon>
        <taxon>Arthropoda</taxon>
        <taxon>Hexapoda</taxon>
        <taxon>Insecta</taxon>
        <taxon>Pterygota</taxon>
        <taxon>Neoptera</taxon>
        <taxon>Polyneoptera</taxon>
        <taxon>Dictyoptera</taxon>
        <taxon>Blattodea</taxon>
        <taxon>Blattoidea</taxon>
        <taxon>Termitoidae</taxon>
        <taxon>Termopsidae</taxon>
        <taxon>Zootermopsis</taxon>
    </lineage>
</organism>
<gene>
    <name evidence="2" type="ORF">L798_13538</name>
</gene>
<sequence>MVKKKGKKSSGQREEQAAEGQPQMKTIRQRVGSSQHEHQKQHEAPPVLSSGCIAGPSQQSQGQRDQGPQNCSQPQNQQPLNPPTYDAGRGRGQGNPRAGTVRQQTGDADVAAITKGIQTLKIPNRTGCGTKGRKTAVETNYLSLDLSKLRNKIAIHYDVEFKPSPFPKRLLRCV</sequence>
<accession>A0A067QU89</accession>
<keyword evidence="3" id="KW-1185">Reference proteome</keyword>
<dbReference type="Proteomes" id="UP000027135">
    <property type="component" value="Unassembled WGS sequence"/>
</dbReference>
<name>A0A067QU89_ZOONE</name>
<evidence type="ECO:0000313" key="2">
    <source>
        <dbReference type="EMBL" id="KDR12582.1"/>
    </source>
</evidence>
<dbReference type="InParanoid" id="A0A067QU89"/>
<dbReference type="STRING" id="136037.A0A067QU89"/>